<keyword evidence="1" id="KW-0812">Transmembrane</keyword>
<dbReference type="SUPFAM" id="SSF52047">
    <property type="entry name" value="RNI-like"/>
    <property type="match status" value="1"/>
</dbReference>
<evidence type="ECO:0000256" key="1">
    <source>
        <dbReference type="SAM" id="Phobius"/>
    </source>
</evidence>
<dbReference type="EMBL" id="CAICTM010000804">
    <property type="protein sequence ID" value="CAB9516760.1"/>
    <property type="molecule type" value="Genomic_DNA"/>
</dbReference>
<comment type="caution">
    <text evidence="2">The sequence shown here is derived from an EMBL/GenBank/DDBJ whole genome shotgun (WGS) entry which is preliminary data.</text>
</comment>
<reference evidence="2" key="1">
    <citation type="submission" date="2020-06" db="EMBL/GenBank/DDBJ databases">
        <authorList>
            <consortium name="Plant Systems Biology data submission"/>
        </authorList>
    </citation>
    <scope>NUCLEOTIDE SEQUENCE</scope>
    <source>
        <strain evidence="2">D6</strain>
    </source>
</reference>
<feature type="transmembrane region" description="Helical" evidence="1">
    <location>
        <begin position="7"/>
        <end position="30"/>
    </location>
</feature>
<feature type="transmembrane region" description="Helical" evidence="1">
    <location>
        <begin position="36"/>
        <end position="57"/>
    </location>
</feature>
<protein>
    <submittedName>
        <fullName evidence="2">Uncharacterized protein</fullName>
    </submittedName>
</protein>
<organism evidence="2 3">
    <name type="scientific">Seminavis robusta</name>
    <dbReference type="NCBI Taxonomy" id="568900"/>
    <lineage>
        <taxon>Eukaryota</taxon>
        <taxon>Sar</taxon>
        <taxon>Stramenopiles</taxon>
        <taxon>Ochrophyta</taxon>
        <taxon>Bacillariophyta</taxon>
        <taxon>Bacillariophyceae</taxon>
        <taxon>Bacillariophycidae</taxon>
        <taxon>Naviculales</taxon>
        <taxon>Naviculaceae</taxon>
        <taxon>Seminavis</taxon>
    </lineage>
</organism>
<keyword evidence="3" id="KW-1185">Reference proteome</keyword>
<gene>
    <name evidence="2" type="ORF">SEMRO_805_G205000.1</name>
</gene>
<dbReference type="Proteomes" id="UP001153069">
    <property type="component" value="Unassembled WGS sequence"/>
</dbReference>
<evidence type="ECO:0000313" key="2">
    <source>
        <dbReference type="EMBL" id="CAB9516760.1"/>
    </source>
</evidence>
<keyword evidence="1" id="KW-1133">Transmembrane helix</keyword>
<dbReference type="InterPro" id="IPR032675">
    <property type="entry name" value="LRR_dom_sf"/>
</dbReference>
<name>A0A9N8HLF2_9STRA</name>
<dbReference type="Gene3D" id="3.80.10.10">
    <property type="entry name" value="Ribonuclease Inhibitor"/>
    <property type="match status" value="1"/>
</dbReference>
<dbReference type="AlphaFoldDB" id="A0A9N8HLF2"/>
<evidence type="ECO:0000313" key="3">
    <source>
        <dbReference type="Proteomes" id="UP001153069"/>
    </source>
</evidence>
<proteinExistence type="predicted"/>
<keyword evidence="1" id="KW-0472">Membrane</keyword>
<accession>A0A9N8HLF2</accession>
<sequence length="487" mass="53803">MVPPFNLFNALVTVPVLASIICATLVFQGGIQLLNFWSISVVVISAVTFFLLPCLLYNWHRRVALSLGGVHVKVIDGLVKLRTLEAYLRPLDPSNQKHFLLHLPSLIAASPQLTTIKFDSYLVSTLDHVWPIITPLLHKAITSCPTLKEIHCTLCHPAHVEGLATLISQCTSLENLNIALSIIDVHGADHYFDSIKQAIRHHPNLKALVLRAGAGIGWNPAWCSLDLPQLIFDLQNLESIQFKGLGVAGISLEDIAAVIEAHNKLKIFGIEAEDPALDFYCLDLQHRIINHLALNRALAMLGANPTFRIWVVTLTTFRHYPTVVDYLVGIGIPNGGCVMNVWAQAALDGLNAQSSHPPVHLRTIKKSWEEVCLGSRVWDRNRKQIFSLPPIEKLWASGRTSYPYDPRPIMMKFHPSDNNSNAIEWGEPSNLRTRPTLVPVVPAKQTTFVDTLRTIVAGMFITLVSAVQTLGAASPLSPGAALPFFNY</sequence>